<dbReference type="RefSeq" id="WP_163749870.1">
    <property type="nucleotide sequence ID" value="NZ_AP022596.1"/>
</dbReference>
<dbReference type="AlphaFoldDB" id="A0A7I7TBP1"/>
<name>A0A7I7TBP1_9MYCO</name>
<dbReference type="SUPFAM" id="SSF55136">
    <property type="entry name" value="Probable bacterial effector-binding domain"/>
    <property type="match status" value="1"/>
</dbReference>
<accession>A0A7I7TBP1</accession>
<reference evidence="1 2" key="1">
    <citation type="journal article" date="2019" name="Emerg. Microbes Infect.">
        <title>Comprehensive subspecies identification of 175 nontuberculous mycobacteria species based on 7547 genomic profiles.</title>
        <authorList>
            <person name="Matsumoto Y."/>
            <person name="Kinjo T."/>
            <person name="Motooka D."/>
            <person name="Nabeya D."/>
            <person name="Jung N."/>
            <person name="Uechi K."/>
            <person name="Horii T."/>
            <person name="Iida T."/>
            <person name="Fujita J."/>
            <person name="Nakamura S."/>
        </authorList>
    </citation>
    <scope>NUCLEOTIDE SEQUENCE [LARGE SCALE GENOMIC DNA]</scope>
    <source>
        <strain evidence="1 2">JCM 30396</strain>
    </source>
</reference>
<proteinExistence type="predicted"/>
<dbReference type="Proteomes" id="UP000467148">
    <property type="component" value="Chromosome"/>
</dbReference>
<dbReference type="InterPro" id="IPR011256">
    <property type="entry name" value="Reg_factor_effector_dom_sf"/>
</dbReference>
<protein>
    <submittedName>
        <fullName evidence="1">Heme-binding protein</fullName>
    </submittedName>
</protein>
<gene>
    <name evidence="1" type="ORF">MHEL_41020</name>
</gene>
<sequence length="210" mass="23107">MLNKIASAMAQIAAAGGTIIGIRLGTEEPHFSVERDFDGVEIRRYGPRIAAETAVSTDEESARNEGFRRLARYIFGANSAKTKIAMTAPVAAQPSEKIAMTAPVATQRGPSGEWVIRFFMPSKYTLDDLPTPNDDRVRLVQVPGETMAVLRFTGSINPDAVAERTRQLLETLYRNGIEPVGDPLSWFYDPPWTVPFLRRNEVVVGVPADT</sequence>
<keyword evidence="2" id="KW-1185">Reference proteome</keyword>
<dbReference type="PANTHER" id="PTHR11220:SF58">
    <property type="entry name" value="SOUL HEME-BINDING FAMILY PROTEIN"/>
    <property type="match status" value="1"/>
</dbReference>
<dbReference type="EMBL" id="AP022596">
    <property type="protein sequence ID" value="BBY65859.1"/>
    <property type="molecule type" value="Genomic_DNA"/>
</dbReference>
<dbReference type="InterPro" id="IPR006917">
    <property type="entry name" value="SOUL_heme-bd"/>
</dbReference>
<evidence type="ECO:0000313" key="2">
    <source>
        <dbReference type="Proteomes" id="UP000467148"/>
    </source>
</evidence>
<organism evidence="1 2">
    <name type="scientific">Mycolicibacterium helvum</name>
    <dbReference type="NCBI Taxonomy" id="1534349"/>
    <lineage>
        <taxon>Bacteria</taxon>
        <taxon>Bacillati</taxon>
        <taxon>Actinomycetota</taxon>
        <taxon>Actinomycetes</taxon>
        <taxon>Mycobacteriales</taxon>
        <taxon>Mycobacteriaceae</taxon>
        <taxon>Mycolicibacterium</taxon>
    </lineage>
</organism>
<evidence type="ECO:0000313" key="1">
    <source>
        <dbReference type="EMBL" id="BBY65859.1"/>
    </source>
</evidence>
<dbReference type="Gene3D" id="3.20.80.10">
    <property type="entry name" value="Regulatory factor, effector binding domain"/>
    <property type="match status" value="2"/>
</dbReference>
<dbReference type="Pfam" id="PF04832">
    <property type="entry name" value="SOUL"/>
    <property type="match status" value="2"/>
</dbReference>
<dbReference type="KEGG" id="mhev:MHEL_41020"/>
<dbReference type="PANTHER" id="PTHR11220">
    <property type="entry name" value="HEME-BINDING PROTEIN-RELATED"/>
    <property type="match status" value="1"/>
</dbReference>